<evidence type="ECO:0000313" key="10">
    <source>
        <dbReference type="EMBL" id="OHX50416.1"/>
    </source>
</evidence>
<evidence type="ECO:0000256" key="7">
    <source>
        <dbReference type="ARBA" id="ARBA00023136"/>
    </source>
</evidence>
<reference evidence="10 11" key="1">
    <citation type="submission" date="2016-07" db="EMBL/GenBank/DDBJ databases">
        <title>Bacillus oceanisediminis whole genome.</title>
        <authorList>
            <person name="Pal Y."/>
            <person name="Verma A."/>
            <person name="Mual P."/>
            <person name="Srinivasan K."/>
        </authorList>
    </citation>
    <scope>NUCLEOTIDE SEQUENCE [LARGE SCALE GENOMIC DNA]</scope>
    <source>
        <strain evidence="10 11">Bhandara28</strain>
    </source>
</reference>
<feature type="transmembrane region" description="Helical" evidence="9">
    <location>
        <begin position="274"/>
        <end position="299"/>
    </location>
</feature>
<dbReference type="PROSITE" id="PS00457">
    <property type="entry name" value="NA_SOLUT_SYMP_2"/>
    <property type="match status" value="1"/>
</dbReference>
<sequence>MNWQVIFPLLIFLIIIFLVGLWSSRKIDTGSSFLQDYFLGGRQLGGFILAMTMIATYGSASSFIGGPGVAYTQGLGWVLLAMSQVVTGYFVLMVLGKKFAITARKYNAVTLIDFLKERYNSRWVVWLSSLSIIIFLFSAMAAQWVGGARLIESLTGLSYLSALFIFAASVMVYVVIGGFRAVAVTDAVQGGIMFIGTMILLVAVIVAGGGIPNIISDLSSENPNLITPFGFDGGLTPLYVSSFWILVGVGVVGLPQVAVRAMSYKNARAMHRAIIIGTIVVGFIMLGMHLIGVFARPILPGIEVGDKVMPLIAMEVLPPWLAGIVLAAPMAAIMSTVDSLLLLVSSAIVKDVYINYIKPDAKEAAIKKLSFAVTALLGILVCIMALSPPDLLIWLNLFSFGGLETAFIWPVVLGLYWAKGNRYGAVASMITGTASYILFHTFYPNALGMNTVVLPIALSLAAYVSVSLLTEKHASAPAEI</sequence>
<evidence type="ECO:0000256" key="5">
    <source>
        <dbReference type="ARBA" id="ARBA00022692"/>
    </source>
</evidence>
<accession>A0ABX3CY54</accession>
<feature type="transmembrane region" description="Helical" evidence="9">
    <location>
        <begin position="369"/>
        <end position="387"/>
    </location>
</feature>
<dbReference type="Gene3D" id="1.20.1730.10">
    <property type="entry name" value="Sodium/glucose cotransporter"/>
    <property type="match status" value="1"/>
</dbReference>
<dbReference type="PROSITE" id="PS50283">
    <property type="entry name" value="NA_SOLUT_SYMP_3"/>
    <property type="match status" value="1"/>
</dbReference>
<feature type="transmembrane region" description="Helical" evidence="9">
    <location>
        <begin position="123"/>
        <end position="145"/>
    </location>
</feature>
<dbReference type="InterPro" id="IPR050277">
    <property type="entry name" value="Sodium:Solute_Symporter"/>
</dbReference>
<gene>
    <name evidence="10" type="ORF">BBV17_08130</name>
</gene>
<dbReference type="PROSITE" id="PS00456">
    <property type="entry name" value="NA_SOLUT_SYMP_1"/>
    <property type="match status" value="1"/>
</dbReference>
<comment type="similarity">
    <text evidence="2 8">Belongs to the sodium:solute symporter (SSF) (TC 2.A.21) family.</text>
</comment>
<organism evidence="10 11">
    <name type="scientific">Cytobacillus oceanisediminis</name>
    <dbReference type="NCBI Taxonomy" id="665099"/>
    <lineage>
        <taxon>Bacteria</taxon>
        <taxon>Bacillati</taxon>
        <taxon>Bacillota</taxon>
        <taxon>Bacilli</taxon>
        <taxon>Bacillales</taxon>
        <taxon>Bacillaceae</taxon>
        <taxon>Cytobacillus</taxon>
    </lineage>
</organism>
<comment type="subcellular location">
    <subcellularLocation>
        <location evidence="1">Membrane</location>
        <topology evidence="1">Multi-pass membrane protein</topology>
    </subcellularLocation>
</comment>
<keyword evidence="5 9" id="KW-0812">Transmembrane</keyword>
<dbReference type="PANTHER" id="PTHR48086">
    <property type="entry name" value="SODIUM/PROLINE SYMPORTER-RELATED"/>
    <property type="match status" value="1"/>
</dbReference>
<keyword evidence="3" id="KW-0813">Transport</keyword>
<dbReference type="NCBIfam" id="TIGR00813">
    <property type="entry name" value="sss"/>
    <property type="match status" value="1"/>
</dbReference>
<dbReference type="Pfam" id="PF00474">
    <property type="entry name" value="SSF"/>
    <property type="match status" value="1"/>
</dbReference>
<dbReference type="EMBL" id="MBRJ01000005">
    <property type="protein sequence ID" value="OHX50416.1"/>
    <property type="molecule type" value="Genomic_DNA"/>
</dbReference>
<dbReference type="InterPro" id="IPR038377">
    <property type="entry name" value="Na/Glc_symporter_sf"/>
</dbReference>
<comment type="caution">
    <text evidence="10">The sequence shown here is derived from an EMBL/GenBank/DDBJ whole genome shotgun (WGS) entry which is preliminary data.</text>
</comment>
<feature type="transmembrane region" description="Helical" evidence="9">
    <location>
        <begin position="235"/>
        <end position="254"/>
    </location>
</feature>
<dbReference type="InterPro" id="IPR011849">
    <property type="entry name" value="Na/pantothenate_symporter"/>
</dbReference>
<keyword evidence="6 9" id="KW-1133">Transmembrane helix</keyword>
<feature type="transmembrane region" description="Helical" evidence="9">
    <location>
        <begin position="393"/>
        <end position="416"/>
    </location>
</feature>
<keyword evidence="7 9" id="KW-0472">Membrane</keyword>
<feature type="transmembrane region" description="Helical" evidence="9">
    <location>
        <begin position="76"/>
        <end position="95"/>
    </location>
</feature>
<keyword evidence="11" id="KW-1185">Reference proteome</keyword>
<feature type="transmembrane region" description="Helical" evidence="9">
    <location>
        <begin position="44"/>
        <end position="64"/>
    </location>
</feature>
<dbReference type="InterPro" id="IPR001734">
    <property type="entry name" value="Na/solute_symporter"/>
</dbReference>
<evidence type="ECO:0000256" key="9">
    <source>
        <dbReference type="SAM" id="Phobius"/>
    </source>
</evidence>
<name>A0ABX3CY54_9BACI</name>
<evidence type="ECO:0000256" key="8">
    <source>
        <dbReference type="RuleBase" id="RU362091"/>
    </source>
</evidence>
<dbReference type="CDD" id="cd10327">
    <property type="entry name" value="SLC5sbd_PanF"/>
    <property type="match status" value="1"/>
</dbReference>
<evidence type="ECO:0000256" key="4">
    <source>
        <dbReference type="ARBA" id="ARBA00022475"/>
    </source>
</evidence>
<feature type="transmembrane region" description="Helical" evidence="9">
    <location>
        <begin position="319"/>
        <end position="349"/>
    </location>
</feature>
<feature type="transmembrane region" description="Helical" evidence="9">
    <location>
        <begin position="191"/>
        <end position="215"/>
    </location>
</feature>
<dbReference type="Proteomes" id="UP000180194">
    <property type="component" value="Unassembled WGS sequence"/>
</dbReference>
<dbReference type="RefSeq" id="WP_009334930.1">
    <property type="nucleotide sequence ID" value="NZ_CP062790.1"/>
</dbReference>
<feature type="transmembrane region" description="Helical" evidence="9">
    <location>
        <begin position="157"/>
        <end position="179"/>
    </location>
</feature>
<protein>
    <submittedName>
        <fullName evidence="10">Sodium/panthothenate symporter</fullName>
    </submittedName>
</protein>
<evidence type="ECO:0000256" key="3">
    <source>
        <dbReference type="ARBA" id="ARBA00022448"/>
    </source>
</evidence>
<dbReference type="NCBIfam" id="TIGR02119">
    <property type="entry name" value="panF"/>
    <property type="match status" value="1"/>
</dbReference>
<evidence type="ECO:0000256" key="2">
    <source>
        <dbReference type="ARBA" id="ARBA00006434"/>
    </source>
</evidence>
<feature type="transmembrane region" description="Helical" evidence="9">
    <location>
        <begin position="6"/>
        <end position="23"/>
    </location>
</feature>
<keyword evidence="4" id="KW-1003">Cell membrane</keyword>
<evidence type="ECO:0000313" key="11">
    <source>
        <dbReference type="Proteomes" id="UP000180194"/>
    </source>
</evidence>
<feature type="transmembrane region" description="Helical" evidence="9">
    <location>
        <begin position="449"/>
        <end position="470"/>
    </location>
</feature>
<proteinExistence type="inferred from homology"/>
<feature type="transmembrane region" description="Helical" evidence="9">
    <location>
        <begin position="423"/>
        <end position="443"/>
    </location>
</feature>
<dbReference type="PANTHER" id="PTHR48086:SF4">
    <property type="entry name" value="SODIUM_PANTOTHENATE SYMPORTER"/>
    <property type="match status" value="1"/>
</dbReference>
<evidence type="ECO:0000256" key="6">
    <source>
        <dbReference type="ARBA" id="ARBA00022989"/>
    </source>
</evidence>
<evidence type="ECO:0000256" key="1">
    <source>
        <dbReference type="ARBA" id="ARBA00004141"/>
    </source>
</evidence>
<dbReference type="InterPro" id="IPR018212">
    <property type="entry name" value="Na/solute_symporter_CS"/>
</dbReference>